<evidence type="ECO:0000256" key="4">
    <source>
        <dbReference type="ARBA" id="ARBA00023136"/>
    </source>
</evidence>
<feature type="transmembrane region" description="Helical" evidence="5">
    <location>
        <begin position="177"/>
        <end position="194"/>
    </location>
</feature>
<sequence>MKWVFIAGLVILVPLLIGLFRSNQKYLVYAAFAIGALPFVIVPHLYAAPYSWAGWQGTVKGIEVSLLDAVAVAVLFSTPKARIPLPLKLAFLLLMVGVAVSTAVAYQKLPALFYVWQLMRAGVLFVAVFRLCSAVPQAPLAMVAGAGLGLIYESILATRQYLSGDPRPGGNLGHSNFLGLSASMVTFPALSWALGGRRFLFPSLVVLGGLISGIVGGSRATLGLFGIGVVLTIALSLMHRRTSRKAAIAGTAFVLLVLSLPAMLWALDRRSAQDRQSSNEERTLMKRAAVMMITDHPLGVGANNYVLVANLGGYSERAGVPWNYANRSAPVHSAYYLVAAELGFLGLGGFVALLSTLLLYSIRAVGRTWPDQASELIPGFGASMIIVSIHVGYEWVFMHFDLHYVFAIASGIVVSLSARARAAVSKRVPVGVQLGGSMVRQGV</sequence>
<organism evidence="7 8">
    <name type="scientific">Sphingomonas limnosediminicola</name>
    <dbReference type="NCBI Taxonomy" id="940133"/>
    <lineage>
        <taxon>Bacteria</taxon>
        <taxon>Pseudomonadati</taxon>
        <taxon>Pseudomonadota</taxon>
        <taxon>Alphaproteobacteria</taxon>
        <taxon>Sphingomonadales</taxon>
        <taxon>Sphingomonadaceae</taxon>
        <taxon>Sphingomonas</taxon>
    </lineage>
</organism>
<dbReference type="InterPro" id="IPR051533">
    <property type="entry name" value="WaaL-like"/>
</dbReference>
<comment type="caution">
    <text evidence="7">The sequence shown here is derived from an EMBL/GenBank/DDBJ whole genome shotgun (WGS) entry which is preliminary data.</text>
</comment>
<feature type="transmembrane region" description="Helical" evidence="5">
    <location>
        <begin position="222"/>
        <end position="239"/>
    </location>
</feature>
<reference evidence="8" key="1">
    <citation type="journal article" date="2019" name="Int. J. Syst. Evol. Microbiol.">
        <title>The Global Catalogue of Microorganisms (GCM) 10K type strain sequencing project: providing services to taxonomists for standard genome sequencing and annotation.</title>
        <authorList>
            <consortium name="The Broad Institute Genomics Platform"/>
            <consortium name="The Broad Institute Genome Sequencing Center for Infectious Disease"/>
            <person name="Wu L."/>
            <person name="Ma J."/>
        </authorList>
    </citation>
    <scope>NUCLEOTIDE SEQUENCE [LARGE SCALE GENOMIC DNA]</scope>
    <source>
        <strain evidence="8">JCM 17543</strain>
    </source>
</reference>
<dbReference type="PANTHER" id="PTHR37422">
    <property type="entry name" value="TEICHURONIC ACID BIOSYNTHESIS PROTEIN TUAE"/>
    <property type="match status" value="1"/>
</dbReference>
<comment type="subcellular location">
    <subcellularLocation>
        <location evidence="1">Membrane</location>
        <topology evidence="1">Multi-pass membrane protein</topology>
    </subcellularLocation>
</comment>
<dbReference type="RefSeq" id="WP_344698638.1">
    <property type="nucleotide sequence ID" value="NZ_BAABBM010000001.1"/>
</dbReference>
<feature type="transmembrane region" description="Helical" evidence="5">
    <location>
        <begin position="89"/>
        <end position="107"/>
    </location>
</feature>
<evidence type="ECO:0000256" key="1">
    <source>
        <dbReference type="ARBA" id="ARBA00004141"/>
    </source>
</evidence>
<evidence type="ECO:0000259" key="6">
    <source>
        <dbReference type="Pfam" id="PF04932"/>
    </source>
</evidence>
<evidence type="ECO:0000256" key="3">
    <source>
        <dbReference type="ARBA" id="ARBA00022989"/>
    </source>
</evidence>
<keyword evidence="2 5" id="KW-0812">Transmembrane</keyword>
<feature type="transmembrane region" description="Helical" evidence="5">
    <location>
        <begin position="376"/>
        <end position="396"/>
    </location>
</feature>
<feature type="transmembrane region" description="Helical" evidence="5">
    <location>
        <begin position="6"/>
        <end position="22"/>
    </location>
</feature>
<feature type="transmembrane region" description="Helical" evidence="5">
    <location>
        <begin position="199"/>
        <end position="216"/>
    </location>
</feature>
<feature type="transmembrane region" description="Helical" evidence="5">
    <location>
        <begin position="58"/>
        <end position="77"/>
    </location>
</feature>
<evidence type="ECO:0000313" key="7">
    <source>
        <dbReference type="EMBL" id="GAA3893234.1"/>
    </source>
</evidence>
<dbReference type="Proteomes" id="UP001500827">
    <property type="component" value="Unassembled WGS sequence"/>
</dbReference>
<feature type="transmembrane region" description="Helical" evidence="5">
    <location>
        <begin position="27"/>
        <end position="46"/>
    </location>
</feature>
<dbReference type="Pfam" id="PF04932">
    <property type="entry name" value="Wzy_C"/>
    <property type="match status" value="1"/>
</dbReference>
<feature type="transmembrane region" description="Helical" evidence="5">
    <location>
        <begin position="334"/>
        <end position="360"/>
    </location>
</feature>
<dbReference type="InterPro" id="IPR007016">
    <property type="entry name" value="O-antigen_ligase-rel_domated"/>
</dbReference>
<proteinExistence type="predicted"/>
<keyword evidence="3 5" id="KW-1133">Transmembrane helix</keyword>
<name>A0ABP7L340_9SPHN</name>
<feature type="domain" description="O-antigen ligase-related" evidence="6">
    <location>
        <begin position="206"/>
        <end position="350"/>
    </location>
</feature>
<protein>
    <recommendedName>
        <fullName evidence="6">O-antigen ligase-related domain-containing protein</fullName>
    </recommendedName>
</protein>
<evidence type="ECO:0000256" key="2">
    <source>
        <dbReference type="ARBA" id="ARBA00022692"/>
    </source>
</evidence>
<evidence type="ECO:0000313" key="8">
    <source>
        <dbReference type="Proteomes" id="UP001500827"/>
    </source>
</evidence>
<dbReference type="EMBL" id="BAABBM010000001">
    <property type="protein sequence ID" value="GAA3893234.1"/>
    <property type="molecule type" value="Genomic_DNA"/>
</dbReference>
<dbReference type="PANTHER" id="PTHR37422:SF13">
    <property type="entry name" value="LIPOPOLYSACCHARIDE BIOSYNTHESIS PROTEIN PA4999-RELATED"/>
    <property type="match status" value="1"/>
</dbReference>
<feature type="transmembrane region" description="Helical" evidence="5">
    <location>
        <begin position="139"/>
        <end position="157"/>
    </location>
</feature>
<feature type="transmembrane region" description="Helical" evidence="5">
    <location>
        <begin position="246"/>
        <end position="267"/>
    </location>
</feature>
<keyword evidence="4 5" id="KW-0472">Membrane</keyword>
<gene>
    <name evidence="7" type="ORF">GCM10022276_10530</name>
</gene>
<accession>A0ABP7L340</accession>
<keyword evidence="8" id="KW-1185">Reference proteome</keyword>
<feature type="transmembrane region" description="Helical" evidence="5">
    <location>
        <begin position="402"/>
        <end position="418"/>
    </location>
</feature>
<feature type="transmembrane region" description="Helical" evidence="5">
    <location>
        <begin position="113"/>
        <end position="132"/>
    </location>
</feature>
<evidence type="ECO:0000256" key="5">
    <source>
        <dbReference type="SAM" id="Phobius"/>
    </source>
</evidence>